<gene>
    <name evidence="1" type="ORF">A4R26_05955</name>
</gene>
<name>A0A1V9F596_9BACT</name>
<reference evidence="2" key="1">
    <citation type="submission" date="2016-04" db="EMBL/GenBank/DDBJ databases">
        <authorList>
            <person name="Chen L."/>
            <person name="Zhuang W."/>
            <person name="Wang G."/>
        </authorList>
    </citation>
    <scope>NUCLEOTIDE SEQUENCE [LARGE SCALE GENOMIC DNA]</scope>
    <source>
        <strain evidence="2">208</strain>
    </source>
</reference>
<protein>
    <recommendedName>
        <fullName evidence="3">DUF2541 domain-containing protein</fullName>
    </recommendedName>
</protein>
<organism evidence="1 2">
    <name type="scientific">Niastella populi</name>
    <dbReference type="NCBI Taxonomy" id="550983"/>
    <lineage>
        <taxon>Bacteria</taxon>
        <taxon>Pseudomonadati</taxon>
        <taxon>Bacteroidota</taxon>
        <taxon>Chitinophagia</taxon>
        <taxon>Chitinophagales</taxon>
        <taxon>Chitinophagaceae</taxon>
        <taxon>Niastella</taxon>
    </lineage>
</organism>
<keyword evidence="2" id="KW-1185">Reference proteome</keyword>
<evidence type="ECO:0000313" key="1">
    <source>
        <dbReference type="EMBL" id="OQP53524.1"/>
    </source>
</evidence>
<comment type="caution">
    <text evidence="1">The sequence shown here is derived from an EMBL/GenBank/DDBJ whole genome shotgun (WGS) entry which is preliminary data.</text>
</comment>
<dbReference type="Proteomes" id="UP000192276">
    <property type="component" value="Unassembled WGS sequence"/>
</dbReference>
<evidence type="ECO:0000313" key="2">
    <source>
        <dbReference type="Proteomes" id="UP000192276"/>
    </source>
</evidence>
<proteinExistence type="predicted"/>
<dbReference type="EMBL" id="LWBP01000210">
    <property type="protein sequence ID" value="OQP53524.1"/>
    <property type="molecule type" value="Genomic_DNA"/>
</dbReference>
<dbReference type="AlphaFoldDB" id="A0A1V9F596"/>
<sequence>MTTFLTVTFLHAQKPEVIIKDKAGWNKIGDAKVDFSNDKDKFILLWKDKFKMLQIRVKDAPVHIETMSVEYEGGTKEDISLASELKSGSASREIELKNPDKEINNVTFVYRTVSGSGTSKAEVELWGMK</sequence>
<dbReference type="STRING" id="550983.A4R26_05955"/>
<evidence type="ECO:0008006" key="3">
    <source>
        <dbReference type="Google" id="ProtNLM"/>
    </source>
</evidence>
<accession>A0A1V9F596</accession>